<gene>
    <name evidence="4" type="ORF">Enr13x_76070</name>
</gene>
<feature type="modified residue" description="Phosphohistidine" evidence="1">
    <location>
        <position position="305"/>
    </location>
</feature>
<dbReference type="Pfam" id="PF01627">
    <property type="entry name" value="Hpt"/>
    <property type="match status" value="2"/>
</dbReference>
<evidence type="ECO:0000256" key="2">
    <source>
        <dbReference type="SAM" id="MobiDB-lite"/>
    </source>
</evidence>
<feature type="compositionally biased region" description="Pro residues" evidence="2">
    <location>
        <begin position="354"/>
        <end position="370"/>
    </location>
</feature>
<dbReference type="Proteomes" id="UP000319004">
    <property type="component" value="Chromosome"/>
</dbReference>
<dbReference type="InterPro" id="IPR008207">
    <property type="entry name" value="Sig_transdc_His_kin_Hpt_dom"/>
</dbReference>
<dbReference type="InterPro" id="IPR036641">
    <property type="entry name" value="HPT_dom_sf"/>
</dbReference>
<feature type="region of interest" description="Disordered" evidence="2">
    <location>
        <begin position="175"/>
        <end position="262"/>
    </location>
</feature>
<dbReference type="SUPFAM" id="SSF47226">
    <property type="entry name" value="Histidine-containing phosphotransfer domain, HPT domain"/>
    <property type="match status" value="2"/>
</dbReference>
<dbReference type="EMBL" id="CP037423">
    <property type="protein sequence ID" value="QDV47696.1"/>
    <property type="molecule type" value="Genomic_DNA"/>
</dbReference>
<dbReference type="KEGG" id="snep:Enr13x_76070"/>
<sequence length="485" mass="52834">MPKFYARLPIRIRLPLTLVCLLTATVLLADWIGLLPDSRKQLARGRVSFCESLAAAGTAMVADGDSRSFESVVTALVERNRSLRSVRLIDPDGNTTFQTAGHPHDWSPLPQDRDSNFTIPIFRFGKPWGNLQLAFTDPAAELAASRYGVWGLLAFLIPISLLQYAWLLETMPPSPTPAAGPPAADREPPTCNADGAGERPTPLSTASRSTAPLVPEVSAPGDDRSSDDTLKDYRSSDDTLRVGHLERRGPEVPPSGPPIHTTLPIDDEEMRCIVVNFVDRLDGRLSGMQDALDHADFQTLRSEAHWLKGSGGTVGFGDFTIPARELEHAAKDQDSQTALDILQQIHSIRSRIVPPAPPSEHPEPSAPLPPSSAADDHTPIECTLPLDDDDYLAIVVDFLEQLDVRLMGMLSMVQTKSFDELENEAHWLKGSGGTVGFPIFTEPALVLMNAAQGRNVRQCQEALRDVLAIRQRLVVPQTAPATPAE</sequence>
<evidence type="ECO:0000256" key="1">
    <source>
        <dbReference type="PROSITE-ProRule" id="PRU00110"/>
    </source>
</evidence>
<protein>
    <submittedName>
        <fullName evidence="4">Hpt domain protein</fullName>
    </submittedName>
</protein>
<name>A0A518I3Q9_9BACT</name>
<keyword evidence="1" id="KW-0597">Phosphoprotein</keyword>
<organism evidence="4 5">
    <name type="scientific">Stieleria neptunia</name>
    <dbReference type="NCBI Taxonomy" id="2527979"/>
    <lineage>
        <taxon>Bacteria</taxon>
        <taxon>Pseudomonadati</taxon>
        <taxon>Planctomycetota</taxon>
        <taxon>Planctomycetia</taxon>
        <taxon>Pirellulales</taxon>
        <taxon>Pirellulaceae</taxon>
        <taxon>Stieleria</taxon>
    </lineage>
</organism>
<feature type="region of interest" description="Disordered" evidence="2">
    <location>
        <begin position="352"/>
        <end position="379"/>
    </location>
</feature>
<accession>A0A518I3Q9</accession>
<feature type="compositionally biased region" description="Basic and acidic residues" evidence="2">
    <location>
        <begin position="221"/>
        <end position="250"/>
    </location>
</feature>
<evidence type="ECO:0000313" key="4">
    <source>
        <dbReference type="EMBL" id="QDV47696.1"/>
    </source>
</evidence>
<dbReference type="GO" id="GO:0004672">
    <property type="term" value="F:protein kinase activity"/>
    <property type="evidence" value="ECO:0007669"/>
    <property type="project" value="UniProtKB-ARBA"/>
</dbReference>
<dbReference type="Gene3D" id="1.20.120.160">
    <property type="entry name" value="HPT domain"/>
    <property type="match status" value="2"/>
</dbReference>
<dbReference type="OrthoDB" id="9814716at2"/>
<proteinExistence type="predicted"/>
<dbReference type="AlphaFoldDB" id="A0A518I3Q9"/>
<feature type="domain" description="HPt" evidence="3">
    <location>
        <begin position="266"/>
        <end position="359"/>
    </location>
</feature>
<dbReference type="PROSITE" id="PS50894">
    <property type="entry name" value="HPT"/>
    <property type="match status" value="1"/>
</dbReference>
<reference evidence="4 5" key="1">
    <citation type="submission" date="2019-03" db="EMBL/GenBank/DDBJ databases">
        <title>Deep-cultivation of Planctomycetes and their phenomic and genomic characterization uncovers novel biology.</title>
        <authorList>
            <person name="Wiegand S."/>
            <person name="Jogler M."/>
            <person name="Boedeker C."/>
            <person name="Pinto D."/>
            <person name="Vollmers J."/>
            <person name="Rivas-Marin E."/>
            <person name="Kohn T."/>
            <person name="Peeters S.H."/>
            <person name="Heuer A."/>
            <person name="Rast P."/>
            <person name="Oberbeckmann S."/>
            <person name="Bunk B."/>
            <person name="Jeske O."/>
            <person name="Meyerdierks A."/>
            <person name="Storesund J.E."/>
            <person name="Kallscheuer N."/>
            <person name="Luecker S."/>
            <person name="Lage O.M."/>
            <person name="Pohl T."/>
            <person name="Merkel B.J."/>
            <person name="Hornburger P."/>
            <person name="Mueller R.-W."/>
            <person name="Bruemmer F."/>
            <person name="Labrenz M."/>
            <person name="Spormann A.M."/>
            <person name="Op den Camp H."/>
            <person name="Overmann J."/>
            <person name="Amann R."/>
            <person name="Jetten M.S.M."/>
            <person name="Mascher T."/>
            <person name="Medema M.H."/>
            <person name="Devos D.P."/>
            <person name="Kaster A.-K."/>
            <person name="Ovreas L."/>
            <person name="Rohde M."/>
            <person name="Galperin M.Y."/>
            <person name="Jogler C."/>
        </authorList>
    </citation>
    <scope>NUCLEOTIDE SEQUENCE [LARGE SCALE GENOMIC DNA]</scope>
    <source>
        <strain evidence="4 5">Enr13</strain>
    </source>
</reference>
<dbReference type="GO" id="GO:0000160">
    <property type="term" value="P:phosphorelay signal transduction system"/>
    <property type="evidence" value="ECO:0007669"/>
    <property type="project" value="InterPro"/>
</dbReference>
<dbReference type="RefSeq" id="WP_145391771.1">
    <property type="nucleotide sequence ID" value="NZ_CP037423.1"/>
</dbReference>
<evidence type="ECO:0000313" key="5">
    <source>
        <dbReference type="Proteomes" id="UP000319004"/>
    </source>
</evidence>
<keyword evidence="5" id="KW-1185">Reference proteome</keyword>
<evidence type="ECO:0000259" key="3">
    <source>
        <dbReference type="PROSITE" id="PS50894"/>
    </source>
</evidence>